<feature type="transmembrane region" description="Helical" evidence="13">
    <location>
        <begin position="175"/>
        <end position="195"/>
    </location>
</feature>
<keyword evidence="6" id="KW-0631">Potassium channel</keyword>
<dbReference type="InterPro" id="IPR010617">
    <property type="entry name" value="TMEM175-like"/>
</dbReference>
<evidence type="ECO:0008006" key="16">
    <source>
        <dbReference type="Google" id="ProtNLM"/>
    </source>
</evidence>
<keyword evidence="7" id="KW-0630">Potassium</keyword>
<dbReference type="EMBL" id="AGBF01000098">
    <property type="protein sequence ID" value="EGX57312.1"/>
    <property type="molecule type" value="Genomic_DNA"/>
</dbReference>
<dbReference type="RefSeq" id="WP_007499250.1">
    <property type="nucleotide sequence ID" value="NZ_AGBF01000098.1"/>
</dbReference>
<keyword evidence="9" id="KW-0406">Ion transport</keyword>
<dbReference type="OrthoDB" id="7626281at2"/>
<protein>
    <recommendedName>
        <fullName evidence="16">Integral membrane protein</fullName>
    </recommendedName>
</protein>
<organism evidence="14 15">
    <name type="scientific">Streptomyces zinciresistens K42</name>
    <dbReference type="NCBI Taxonomy" id="700597"/>
    <lineage>
        <taxon>Bacteria</taxon>
        <taxon>Bacillati</taxon>
        <taxon>Actinomycetota</taxon>
        <taxon>Actinomycetes</taxon>
        <taxon>Kitasatosporales</taxon>
        <taxon>Streptomycetaceae</taxon>
        <taxon>Streptomyces</taxon>
    </lineage>
</organism>
<keyword evidence="3" id="KW-0813">Transport</keyword>
<dbReference type="GO" id="GO:0015252">
    <property type="term" value="F:proton channel activity"/>
    <property type="evidence" value="ECO:0007669"/>
    <property type="project" value="InterPro"/>
</dbReference>
<feature type="transmembrane region" description="Helical" evidence="13">
    <location>
        <begin position="50"/>
        <end position="69"/>
    </location>
</feature>
<keyword evidence="10 13" id="KW-0472">Membrane</keyword>
<evidence type="ECO:0000256" key="5">
    <source>
        <dbReference type="ARBA" id="ARBA00022692"/>
    </source>
</evidence>
<evidence type="ECO:0000256" key="12">
    <source>
        <dbReference type="ARBA" id="ARBA00034430"/>
    </source>
</evidence>
<accession>G2GGR5</accession>
<evidence type="ECO:0000256" key="8">
    <source>
        <dbReference type="ARBA" id="ARBA00022989"/>
    </source>
</evidence>
<evidence type="ECO:0000256" key="1">
    <source>
        <dbReference type="ARBA" id="ARBA00004141"/>
    </source>
</evidence>
<evidence type="ECO:0000256" key="7">
    <source>
        <dbReference type="ARBA" id="ARBA00022958"/>
    </source>
</evidence>
<comment type="subcellular location">
    <subcellularLocation>
        <location evidence="1">Membrane</location>
        <topology evidence="1">Multi-pass membrane protein</topology>
    </subcellularLocation>
</comment>
<comment type="catalytic activity">
    <reaction evidence="12">
        <text>K(+)(in) = K(+)(out)</text>
        <dbReference type="Rhea" id="RHEA:29463"/>
        <dbReference type="ChEBI" id="CHEBI:29103"/>
    </reaction>
</comment>
<sequence length="204" mass="21695">MWKSNPDGGPERLVALADGVFAIALTLLVLDFSVPRGLGPDGYEDALRELLPNLGAYALSVLVLGAFWREHRRIFGFVRQIDGQVIALSVLGLSAAALVPFPTKLLSEYGGEPESVAVYAAAVAVLGAAHLALLLLLVRRPWLRGDAAPAEGFGLYALDLSVTVVVFLLSVPLALAVGSAAMWSWLAMAPVKVVLGRRADRARR</sequence>
<dbReference type="Proteomes" id="UP000004217">
    <property type="component" value="Unassembled WGS sequence"/>
</dbReference>
<feature type="transmembrane region" description="Helical" evidence="13">
    <location>
        <begin position="116"/>
        <end position="138"/>
    </location>
</feature>
<comment type="caution">
    <text evidence="14">The sequence shown here is derived from an EMBL/GenBank/DDBJ whole genome shotgun (WGS) entry which is preliminary data.</text>
</comment>
<dbReference type="PANTHER" id="PTHR31462">
    <property type="entry name" value="ENDOSOMAL/LYSOSOMAL POTASSIUM CHANNEL TMEM175"/>
    <property type="match status" value="1"/>
</dbReference>
<evidence type="ECO:0000313" key="14">
    <source>
        <dbReference type="EMBL" id="EGX57312.1"/>
    </source>
</evidence>
<keyword evidence="8 13" id="KW-1133">Transmembrane helix</keyword>
<dbReference type="AlphaFoldDB" id="G2GGR5"/>
<dbReference type="PANTHER" id="PTHR31462:SF5">
    <property type="entry name" value="ENDOSOMAL_LYSOSOMAL PROTON CHANNEL TMEM175"/>
    <property type="match status" value="1"/>
</dbReference>
<dbReference type="GO" id="GO:0005267">
    <property type="term" value="F:potassium channel activity"/>
    <property type="evidence" value="ECO:0007669"/>
    <property type="project" value="UniProtKB-KW"/>
</dbReference>
<keyword evidence="5 13" id="KW-0812">Transmembrane</keyword>
<evidence type="ECO:0000313" key="15">
    <source>
        <dbReference type="Proteomes" id="UP000004217"/>
    </source>
</evidence>
<evidence type="ECO:0000256" key="4">
    <source>
        <dbReference type="ARBA" id="ARBA00022538"/>
    </source>
</evidence>
<name>G2GGR5_9ACTN</name>
<evidence type="ECO:0000256" key="11">
    <source>
        <dbReference type="ARBA" id="ARBA00023303"/>
    </source>
</evidence>
<dbReference type="Pfam" id="PF06736">
    <property type="entry name" value="TMEM175"/>
    <property type="match status" value="1"/>
</dbReference>
<evidence type="ECO:0000256" key="13">
    <source>
        <dbReference type="SAM" id="Phobius"/>
    </source>
</evidence>
<gene>
    <name evidence="14" type="ORF">SZN_23496</name>
</gene>
<feature type="transmembrane region" description="Helical" evidence="13">
    <location>
        <begin position="12"/>
        <end position="30"/>
    </location>
</feature>
<evidence type="ECO:0000256" key="3">
    <source>
        <dbReference type="ARBA" id="ARBA00022448"/>
    </source>
</evidence>
<proteinExistence type="inferred from homology"/>
<comment type="similarity">
    <text evidence="2">Belongs to the TMEM175 family.</text>
</comment>
<dbReference type="PATRIC" id="fig|700597.3.peg.4614"/>
<keyword evidence="4" id="KW-0633">Potassium transport</keyword>
<feature type="transmembrane region" description="Helical" evidence="13">
    <location>
        <begin position="81"/>
        <end position="101"/>
    </location>
</feature>
<reference evidence="14 15" key="1">
    <citation type="submission" date="2011-08" db="EMBL/GenBank/DDBJ databases">
        <authorList>
            <person name="Lin Y."/>
            <person name="Hao X."/>
            <person name="Johnstone L."/>
            <person name="Miller S.J."/>
            <person name="Wei G."/>
            <person name="Rensing C."/>
        </authorList>
    </citation>
    <scope>NUCLEOTIDE SEQUENCE [LARGE SCALE GENOMIC DNA]</scope>
    <source>
        <strain evidence="14 15">K42</strain>
    </source>
</reference>
<dbReference type="GO" id="GO:0016020">
    <property type="term" value="C:membrane"/>
    <property type="evidence" value="ECO:0007669"/>
    <property type="project" value="UniProtKB-SubCell"/>
</dbReference>
<keyword evidence="15" id="KW-1185">Reference proteome</keyword>
<evidence type="ECO:0000256" key="6">
    <source>
        <dbReference type="ARBA" id="ARBA00022826"/>
    </source>
</evidence>
<evidence type="ECO:0000256" key="9">
    <source>
        <dbReference type="ARBA" id="ARBA00023065"/>
    </source>
</evidence>
<evidence type="ECO:0000256" key="2">
    <source>
        <dbReference type="ARBA" id="ARBA00006920"/>
    </source>
</evidence>
<keyword evidence="11" id="KW-0407">Ion channel</keyword>
<evidence type="ECO:0000256" key="10">
    <source>
        <dbReference type="ARBA" id="ARBA00023136"/>
    </source>
</evidence>